<name>A0A6J6IBP4_9ZZZZ</name>
<gene>
    <name evidence="1" type="ORF">UFOPK1908_00968</name>
</gene>
<sequence>MTPARFNISSIESNTIGPAPCKMLSTACSLRNVRSARCPEGKFVPDPPTRTINTGLREAILRTNRTNFRGFPKLSRYNRMAFVRGSDSQYCKKSLPEISARLPAETKALTPKPRRANRPRMVPPKAPDCEKKPRLPEVGIFLAKETLRLTAGSVLISPNAFGPTRRMPRARQNAKSSACFCAPA</sequence>
<evidence type="ECO:0000313" key="1">
    <source>
        <dbReference type="EMBL" id="CAB4623036.1"/>
    </source>
</evidence>
<reference evidence="1" key="1">
    <citation type="submission" date="2020-05" db="EMBL/GenBank/DDBJ databases">
        <authorList>
            <person name="Chiriac C."/>
            <person name="Salcher M."/>
            <person name="Ghai R."/>
            <person name="Kavagutti S V."/>
        </authorList>
    </citation>
    <scope>NUCLEOTIDE SEQUENCE</scope>
</reference>
<protein>
    <submittedName>
        <fullName evidence="1">Unannotated protein</fullName>
    </submittedName>
</protein>
<accession>A0A6J6IBP4</accession>
<proteinExistence type="predicted"/>
<dbReference type="EMBL" id="CAEZVB010000043">
    <property type="protein sequence ID" value="CAB4623036.1"/>
    <property type="molecule type" value="Genomic_DNA"/>
</dbReference>
<organism evidence="1">
    <name type="scientific">freshwater metagenome</name>
    <dbReference type="NCBI Taxonomy" id="449393"/>
    <lineage>
        <taxon>unclassified sequences</taxon>
        <taxon>metagenomes</taxon>
        <taxon>ecological metagenomes</taxon>
    </lineage>
</organism>
<dbReference type="AlphaFoldDB" id="A0A6J6IBP4"/>